<feature type="compositionally biased region" description="Low complexity" evidence="5">
    <location>
        <begin position="889"/>
        <end position="898"/>
    </location>
</feature>
<accession>A0AAD9A4M9</accession>
<comment type="subcellular location">
    <subcellularLocation>
        <location evidence="1">Nucleus</location>
    </subcellularLocation>
</comment>
<evidence type="ECO:0000256" key="5">
    <source>
        <dbReference type="SAM" id="MobiDB-lite"/>
    </source>
</evidence>
<sequence>MAFGFSNQGNAMLGSTAGGGGLNQGPELEVIQTEVRSGHRHRRCRCLSHVQSSPTKTIVQALGFKSIAGDAKLRLTSAWSPAPADTASLLSIAPRRGLVAAAGPDGITIASTESVRKGFEADSKESDSSDVRAFQPQVKLPMPMRVSQLAFSADENYLILSAESGGGLAVYETQSLLNGGTQAAFELATNGETLRALVPNPTIEKAELVAIVTNNGNLHMANLKDSNISNVLKAQVSCLSWSTKGKQLVAGLADGTIFQMTPEGEEKGQIPRPPGVENAHVSSLSWLENHLFLAIHTSTKESPPTSVYHIITRKLPSDFTFQKLTDPVDPFGAENTPHHSILRLKDFPPNLTDLLIVASTASPDIGLLSRSKTPLSPDKPADSISNVFTTTELLDDSKRASLPMTEDFQNTVPIGVALDLSSKEKVYKPLPADEELEDSPGPLPGFWVLNHEGVLSSWWIVYEDSIRGGTTYPGMAVLDTSAPAPAPTPSAPAAAPAAPAAASPFGAPSQPSAFGSSASSTPAFGAPSALGGGQKPANPFGSGGSTPAFGGSSALGAKSSPWGTSNALGSATGASSTGSTFGSTAFGGNTSAASPFGQTSTPKSAFGSGGAFGSGSALGSTPAAATSSPAFGQPSSFGQSSSLGGNKTPAAATSSPAFGQPSSFGQSSALGGNKSPWAAAGSSSATTGSTFGQPSTFGSGNKSVFGSGSTPTAAATPSSGGGFAGFASSGGFGSLGNKNANEGGSVFGSKPSSSPFGSGQSPFSSTKDTAFPAPSQKPSSGAGVNPFAGQPFKLESSFKPDPSAKDDDDDEKPATSGGSSFFGGGFSSALGDAKQTTPTKEQSMDTTEETPKPKSVFDLPSTTPKETPAPNKGLFGLGTAPQNGRSLFSKPSPKSSSSGFKLEPQSKTLTDAPLPPDSTSRVEYPLGESPSSSGGASKASPKAGDAPLPPDFLTTPKASQTKAVDDPLPPDFLKPKQSTKSSDDAPLPPDFITPKPSKAVPSTTPPTALPLPAEEKPKQTAPAAAPDFLKMPKQSLTQATWSSTPVSETPAKEPEDAPLPPDFITKPKTNDLPAIPTVPDSDHDSDLEEDEEGSEGSGVDVAKDLSPSIVAMTPNAGLTPQSSFGGVSSSTYSIPRTEEERPRHSLFGNNVPTLPRPSQTSPRSPSPVRAAIPGRLRQESARSVSAPGMASQILGAQRKQPSQMGMSIVGSKTTMEDPFVAQQRLARQRRQAEETRTLEDEEDDEIQKILASKIEPSLKLDDFIAHSNVVPSAKETIPAQVEAVYRDINSMIDTLGLNARSLASFIVGHDVGFKQGGRRKEDLENPEDWVLSEIDELGEVIDRSLARDLEYGRVQDVEEKLEACNELAREMSRLRSKQDDLKKIMMVRLDPDQADISRSLALSAEQAAQQNELRREYANFSKLLAEVEEALTLLKTKLASVSSASGKGNSNVPTVEAVMRTINKMTSMVEKRSGDIDVLENQMRKLRFSSVNSREGSPMATPQRNSRSLIFSPERMATASPGTLRNSLVSSVASYGVRGTPPRKKLSGFSQDEKSELMAKRAKRQAVLNKLKANVERAGVSVWTLEDAE</sequence>
<keyword evidence="4" id="KW-0175">Coiled coil</keyword>
<evidence type="ECO:0000313" key="8">
    <source>
        <dbReference type="Proteomes" id="UP001243330"/>
    </source>
</evidence>
<feature type="compositionally biased region" description="Polar residues" evidence="5">
    <location>
        <begin position="651"/>
        <end position="670"/>
    </location>
</feature>
<dbReference type="PANTHER" id="PTHR23193:SF23">
    <property type="entry name" value="NUCLEAR PORE COMPLEX PROTEIN NUP153"/>
    <property type="match status" value="1"/>
</dbReference>
<proteinExistence type="predicted"/>
<name>A0AAD9A4M9_9PEZI</name>
<dbReference type="Gene3D" id="2.130.10.10">
    <property type="entry name" value="YVTN repeat-like/Quinoprotein amine dehydrogenase"/>
    <property type="match status" value="1"/>
</dbReference>
<dbReference type="InterPro" id="IPR026054">
    <property type="entry name" value="Nucleoporin"/>
</dbReference>
<protein>
    <submittedName>
        <fullName evidence="7">Nuclear pore complex subunit nup159</fullName>
    </submittedName>
</protein>
<reference evidence="7" key="1">
    <citation type="submission" date="2023-01" db="EMBL/GenBank/DDBJ databases">
        <title>Colletotrichum chrysophilum M932 genome sequence.</title>
        <authorList>
            <person name="Baroncelli R."/>
        </authorList>
    </citation>
    <scope>NUCLEOTIDE SEQUENCE</scope>
    <source>
        <strain evidence="7">M932</strain>
    </source>
</reference>
<feature type="compositionally biased region" description="Polar residues" evidence="5">
    <location>
        <begin position="691"/>
        <end position="704"/>
    </location>
</feature>
<dbReference type="Pfam" id="PF16755">
    <property type="entry name" value="Beta-prop_NUP159_NUP214"/>
    <property type="match status" value="1"/>
</dbReference>
<keyword evidence="8" id="KW-1185">Reference proteome</keyword>
<feature type="region of interest" description="Disordered" evidence="5">
    <location>
        <begin position="483"/>
        <end position="1170"/>
    </location>
</feature>
<feature type="coiled-coil region" evidence="4">
    <location>
        <begin position="1354"/>
        <end position="1384"/>
    </location>
</feature>
<feature type="compositionally biased region" description="Low complexity" evidence="5">
    <location>
        <begin position="1122"/>
        <end position="1133"/>
    </location>
</feature>
<evidence type="ECO:0000256" key="4">
    <source>
        <dbReference type="SAM" id="Coils"/>
    </source>
</evidence>
<dbReference type="InterPro" id="IPR039462">
    <property type="entry name" value="Nup159/Nup146_N"/>
</dbReference>
<dbReference type="Proteomes" id="UP001243330">
    <property type="component" value="Unassembled WGS sequence"/>
</dbReference>
<keyword evidence="3" id="KW-0539">Nucleus</keyword>
<feature type="compositionally biased region" description="Polar residues" evidence="5">
    <location>
        <begin position="834"/>
        <end position="845"/>
    </location>
</feature>
<dbReference type="InterPro" id="IPR015943">
    <property type="entry name" value="WD40/YVTN_repeat-like_dom_sf"/>
</dbReference>
<feature type="compositionally biased region" description="Low complexity" evidence="5">
    <location>
        <begin position="614"/>
        <end position="645"/>
    </location>
</feature>
<comment type="caution">
    <text evidence="7">The sequence shown here is derived from an EMBL/GenBank/DDBJ whole genome shotgun (WGS) entry which is preliminary data.</text>
</comment>
<feature type="compositionally biased region" description="Low complexity" evidence="5">
    <location>
        <begin position="929"/>
        <end position="944"/>
    </location>
</feature>
<dbReference type="EMBL" id="JAQOWY010000484">
    <property type="protein sequence ID" value="KAK1841386.1"/>
    <property type="molecule type" value="Genomic_DNA"/>
</dbReference>
<feature type="compositionally biased region" description="Low complexity" evidence="5">
    <location>
        <begin position="491"/>
        <end position="529"/>
    </location>
</feature>
<keyword evidence="2" id="KW-0813">Transport</keyword>
<dbReference type="PANTHER" id="PTHR23193">
    <property type="entry name" value="NUCLEAR PORE COMPLEX PROTEIN NUP"/>
    <property type="match status" value="1"/>
</dbReference>
<dbReference type="GO" id="GO:0005643">
    <property type="term" value="C:nuclear pore"/>
    <property type="evidence" value="ECO:0007669"/>
    <property type="project" value="TreeGrafter"/>
</dbReference>
<dbReference type="GO" id="GO:0006606">
    <property type="term" value="P:protein import into nucleus"/>
    <property type="evidence" value="ECO:0007669"/>
    <property type="project" value="TreeGrafter"/>
</dbReference>
<feature type="compositionally biased region" description="Low complexity" evidence="5">
    <location>
        <begin position="678"/>
        <end position="690"/>
    </location>
</feature>
<feature type="compositionally biased region" description="Acidic residues" evidence="5">
    <location>
        <begin position="1083"/>
        <end position="1094"/>
    </location>
</feature>
<feature type="compositionally biased region" description="Polar residues" evidence="5">
    <location>
        <begin position="592"/>
        <end position="603"/>
    </location>
</feature>
<feature type="compositionally biased region" description="Polar residues" evidence="5">
    <location>
        <begin position="1034"/>
        <end position="1047"/>
    </location>
</feature>
<feature type="compositionally biased region" description="Low complexity" evidence="5">
    <location>
        <begin position="743"/>
        <end position="765"/>
    </location>
</feature>
<feature type="compositionally biased region" description="Basic and acidic residues" evidence="5">
    <location>
        <begin position="796"/>
        <end position="805"/>
    </location>
</feature>
<dbReference type="FunFam" id="2.130.10.10:FF:000645">
    <property type="entry name" value="Putative nuclear pore complex subunit Nup159"/>
    <property type="match status" value="1"/>
</dbReference>
<feature type="compositionally biased region" description="Low complexity" evidence="5">
    <location>
        <begin position="705"/>
        <end position="718"/>
    </location>
</feature>
<feature type="compositionally biased region" description="Gly residues" evidence="5">
    <location>
        <begin position="719"/>
        <end position="734"/>
    </location>
</feature>
<evidence type="ECO:0000256" key="1">
    <source>
        <dbReference type="ARBA" id="ARBA00004123"/>
    </source>
</evidence>
<evidence type="ECO:0000259" key="6">
    <source>
        <dbReference type="Pfam" id="PF16755"/>
    </source>
</evidence>
<feature type="domain" description="Nucleoporin Nup159/Nup146 N-terminal" evidence="6">
    <location>
        <begin position="83"/>
        <end position="455"/>
    </location>
</feature>
<gene>
    <name evidence="7" type="ORF">CCHR01_15984</name>
</gene>
<organism evidence="7 8">
    <name type="scientific">Colletotrichum chrysophilum</name>
    <dbReference type="NCBI Taxonomy" id="1836956"/>
    <lineage>
        <taxon>Eukaryota</taxon>
        <taxon>Fungi</taxon>
        <taxon>Dikarya</taxon>
        <taxon>Ascomycota</taxon>
        <taxon>Pezizomycotina</taxon>
        <taxon>Sordariomycetes</taxon>
        <taxon>Hypocreomycetidae</taxon>
        <taxon>Glomerellales</taxon>
        <taxon>Glomerellaceae</taxon>
        <taxon>Colletotrichum</taxon>
        <taxon>Colletotrichum gloeosporioides species complex</taxon>
    </lineage>
</organism>
<evidence type="ECO:0000256" key="2">
    <source>
        <dbReference type="ARBA" id="ARBA00022448"/>
    </source>
</evidence>
<dbReference type="GO" id="GO:0008139">
    <property type="term" value="F:nuclear localization sequence binding"/>
    <property type="evidence" value="ECO:0007669"/>
    <property type="project" value="TreeGrafter"/>
</dbReference>
<feature type="compositionally biased region" description="Low complexity" evidence="5">
    <location>
        <begin position="563"/>
        <end position="591"/>
    </location>
</feature>
<dbReference type="GO" id="GO:0017056">
    <property type="term" value="F:structural constituent of nuclear pore"/>
    <property type="evidence" value="ECO:0007669"/>
    <property type="project" value="TreeGrafter"/>
</dbReference>
<dbReference type="SUPFAM" id="SSF117289">
    <property type="entry name" value="Nucleoporin domain"/>
    <property type="match status" value="1"/>
</dbReference>
<feature type="compositionally biased region" description="Low complexity" evidence="5">
    <location>
        <begin position="1152"/>
        <end position="1167"/>
    </location>
</feature>
<evidence type="ECO:0000256" key="3">
    <source>
        <dbReference type="ARBA" id="ARBA00023242"/>
    </source>
</evidence>
<evidence type="ECO:0000313" key="7">
    <source>
        <dbReference type="EMBL" id="KAK1841386.1"/>
    </source>
</evidence>
<dbReference type="GO" id="GO:0006405">
    <property type="term" value="P:RNA export from nucleus"/>
    <property type="evidence" value="ECO:0007669"/>
    <property type="project" value="TreeGrafter"/>
</dbReference>